<name>A0ABV7D0P0_9PROT</name>
<protein>
    <recommendedName>
        <fullName evidence="3">EAL domain-containing protein</fullName>
    </recommendedName>
</protein>
<accession>A0ABV7D0P0</accession>
<gene>
    <name evidence="1" type="ORF">ACFOKA_00100</name>
</gene>
<proteinExistence type="predicted"/>
<comment type="caution">
    <text evidence="1">The sequence shown here is derived from an EMBL/GenBank/DDBJ whole genome shotgun (WGS) entry which is preliminary data.</text>
</comment>
<organism evidence="1 2">
    <name type="scientific">Kordiimonas pumila</name>
    <dbReference type="NCBI Taxonomy" id="2161677"/>
    <lineage>
        <taxon>Bacteria</taxon>
        <taxon>Pseudomonadati</taxon>
        <taxon>Pseudomonadota</taxon>
        <taxon>Alphaproteobacteria</taxon>
        <taxon>Kordiimonadales</taxon>
        <taxon>Kordiimonadaceae</taxon>
        <taxon>Kordiimonas</taxon>
    </lineage>
</organism>
<evidence type="ECO:0000313" key="2">
    <source>
        <dbReference type="Proteomes" id="UP001595444"/>
    </source>
</evidence>
<evidence type="ECO:0008006" key="3">
    <source>
        <dbReference type="Google" id="ProtNLM"/>
    </source>
</evidence>
<dbReference type="Proteomes" id="UP001595444">
    <property type="component" value="Unassembled WGS sequence"/>
</dbReference>
<evidence type="ECO:0000313" key="1">
    <source>
        <dbReference type="EMBL" id="MFC3050295.1"/>
    </source>
</evidence>
<reference evidence="2" key="1">
    <citation type="journal article" date="2019" name="Int. J. Syst. Evol. Microbiol.">
        <title>The Global Catalogue of Microorganisms (GCM) 10K type strain sequencing project: providing services to taxonomists for standard genome sequencing and annotation.</title>
        <authorList>
            <consortium name="The Broad Institute Genomics Platform"/>
            <consortium name="The Broad Institute Genome Sequencing Center for Infectious Disease"/>
            <person name="Wu L."/>
            <person name="Ma J."/>
        </authorList>
    </citation>
    <scope>NUCLEOTIDE SEQUENCE [LARGE SCALE GENOMIC DNA]</scope>
    <source>
        <strain evidence="2">KCTC 62164</strain>
    </source>
</reference>
<keyword evidence="2" id="KW-1185">Reference proteome</keyword>
<dbReference type="EMBL" id="JBHRSL010000001">
    <property type="protein sequence ID" value="MFC3050295.1"/>
    <property type="molecule type" value="Genomic_DNA"/>
</dbReference>
<dbReference type="RefSeq" id="WP_194214695.1">
    <property type="nucleotide sequence ID" value="NZ_CP061205.1"/>
</dbReference>
<sequence length="455" mass="51305">MRKDGILNMPKDIKILSEMVDYVHQLKRHAKGRRAIHMRLSVLERPFQEEYYRRFAASALRPLVTNYGAIMFALPNTDLVVIAKDAPVDVIDTMLNNVRRKLHDSDCIKALDPIQGTSDAFVEWFDLEQNYEAFNTYIRDLADIIENGPDWHQVAELEDLPEPTPLSHEDTVVVTDTHKVSAQPASHYGLSFLPPVRMVPITAPEKEIGVRAYDADLVALVVRTLAFADIASLLRKQKVIAIVGKEDHKPVMVHKRVPDYVVFETLLETKIAGSNRWLQGFMADFLADRLLASQPGMKVEDSIAASLRVTCHSISGSGFADFNRSLKGYKKSQVILEFGITDVLTNFSAFLKARATIEEEGYRVAVADLDLRAFLGLDQRHFKADFFKLSVPSDPQPDWLTDDFEALLKQKIHDVGIARIILMNCDRIEDVVMGRSFGITLFQGEAVDPLKKIMP</sequence>